<evidence type="ECO:0000313" key="5">
    <source>
        <dbReference type="Proteomes" id="UP000221653"/>
    </source>
</evidence>
<keyword evidence="3" id="KW-0472">Membrane</keyword>
<keyword evidence="1" id="KW-0540">Nuclease</keyword>
<keyword evidence="3" id="KW-1133">Transmembrane helix</keyword>
<evidence type="ECO:0000313" key="4">
    <source>
        <dbReference type="EMBL" id="PFG28310.1"/>
    </source>
</evidence>
<name>A0A2A9DQX7_9CORY</name>
<dbReference type="InterPro" id="IPR000026">
    <property type="entry name" value="N1-like"/>
</dbReference>
<proteinExistence type="predicted"/>
<evidence type="ECO:0000256" key="1">
    <source>
        <dbReference type="ARBA" id="ARBA00022722"/>
    </source>
</evidence>
<dbReference type="GO" id="GO:0003723">
    <property type="term" value="F:RNA binding"/>
    <property type="evidence" value="ECO:0007669"/>
    <property type="project" value="InterPro"/>
</dbReference>
<dbReference type="InterPro" id="IPR016191">
    <property type="entry name" value="Ribonuclease/ribotoxin"/>
</dbReference>
<gene>
    <name evidence="4" type="ORF">ATK06_1413</name>
</gene>
<dbReference type="Proteomes" id="UP000221653">
    <property type="component" value="Unassembled WGS sequence"/>
</dbReference>
<organism evidence="4 5">
    <name type="scientific">Corynebacterium renale</name>
    <dbReference type="NCBI Taxonomy" id="1724"/>
    <lineage>
        <taxon>Bacteria</taxon>
        <taxon>Bacillati</taxon>
        <taxon>Actinomycetota</taxon>
        <taxon>Actinomycetes</taxon>
        <taxon>Mycobacteriales</taxon>
        <taxon>Corynebacteriaceae</taxon>
        <taxon>Corynebacterium</taxon>
    </lineage>
</organism>
<dbReference type="RefSeq" id="WP_048379488.1">
    <property type="nucleotide sequence ID" value="NZ_LDYE01000003.1"/>
</dbReference>
<comment type="caution">
    <text evidence="4">The sequence shown here is derived from an EMBL/GenBank/DDBJ whole genome shotgun (WGS) entry which is preliminary data.</text>
</comment>
<keyword evidence="2" id="KW-0378">Hydrolase</keyword>
<keyword evidence="3" id="KW-0812">Transmembrane</keyword>
<feature type="transmembrane region" description="Helical" evidence="3">
    <location>
        <begin position="12"/>
        <end position="32"/>
    </location>
</feature>
<protein>
    <submittedName>
        <fullName evidence="4">Guanyl-specific ribonuclease Sa</fullName>
    </submittedName>
</protein>
<dbReference type="STRING" id="1724.GCA_001044175_01308"/>
<dbReference type="AlphaFoldDB" id="A0A2A9DQX7"/>
<dbReference type="GO" id="GO:0004521">
    <property type="term" value="F:RNA endonuclease activity"/>
    <property type="evidence" value="ECO:0007669"/>
    <property type="project" value="InterPro"/>
</dbReference>
<keyword evidence="5" id="KW-1185">Reference proteome</keyword>
<sequence length="163" mass="17484">MAGNQGKNSRKAPITGGIAGLIIALLAGFFGFDALNDDPSSTTTSTPSSSARVVSTPPSTRIQELNGGLCPLATLPKNAKGVISDIYSGGPFEYPDNDGARFGNYEGNLPDKPRNYYREYTVETPGLNHRGERRIVTGGPATDPDVFYYTDDHYETFCEVPDA</sequence>
<reference evidence="4 5" key="1">
    <citation type="submission" date="2017-10" db="EMBL/GenBank/DDBJ databases">
        <title>Sequencing the genomes of 1000 actinobacteria strains.</title>
        <authorList>
            <person name="Klenk H.-P."/>
        </authorList>
    </citation>
    <scope>NUCLEOTIDE SEQUENCE [LARGE SCALE GENOMIC DNA]</scope>
    <source>
        <strain evidence="4 5">DSM 20688</strain>
    </source>
</reference>
<dbReference type="GO" id="GO:0016787">
    <property type="term" value="F:hydrolase activity"/>
    <property type="evidence" value="ECO:0007669"/>
    <property type="project" value="UniProtKB-KW"/>
</dbReference>
<dbReference type="SUPFAM" id="SSF53933">
    <property type="entry name" value="Microbial ribonucleases"/>
    <property type="match status" value="1"/>
</dbReference>
<dbReference type="OrthoDB" id="5326845at2"/>
<accession>A0A2A9DQX7</accession>
<dbReference type="Pfam" id="PF00545">
    <property type="entry name" value="Ribonuclease"/>
    <property type="match status" value="1"/>
</dbReference>
<evidence type="ECO:0000256" key="2">
    <source>
        <dbReference type="ARBA" id="ARBA00022801"/>
    </source>
</evidence>
<dbReference type="Gene3D" id="3.10.450.30">
    <property type="entry name" value="Microbial ribonucleases"/>
    <property type="match status" value="1"/>
</dbReference>
<dbReference type="EMBL" id="PDJF01000001">
    <property type="protein sequence ID" value="PFG28310.1"/>
    <property type="molecule type" value="Genomic_DNA"/>
</dbReference>
<evidence type="ECO:0000256" key="3">
    <source>
        <dbReference type="SAM" id="Phobius"/>
    </source>
</evidence>